<protein>
    <submittedName>
        <fullName evidence="1">Uncharacterized protein</fullName>
    </submittedName>
</protein>
<evidence type="ECO:0000313" key="2">
    <source>
        <dbReference type="Proteomes" id="UP001497444"/>
    </source>
</evidence>
<dbReference type="Proteomes" id="UP001497444">
    <property type="component" value="Chromosome 1"/>
</dbReference>
<proteinExistence type="predicted"/>
<organism evidence="1 2">
    <name type="scientific">Sphagnum jensenii</name>
    <dbReference type="NCBI Taxonomy" id="128206"/>
    <lineage>
        <taxon>Eukaryota</taxon>
        <taxon>Viridiplantae</taxon>
        <taxon>Streptophyta</taxon>
        <taxon>Embryophyta</taxon>
        <taxon>Bryophyta</taxon>
        <taxon>Sphagnophytina</taxon>
        <taxon>Sphagnopsida</taxon>
        <taxon>Sphagnales</taxon>
        <taxon>Sphagnaceae</taxon>
        <taxon>Sphagnum</taxon>
    </lineage>
</organism>
<dbReference type="EMBL" id="OZ020096">
    <property type="protein sequence ID" value="CAK9255159.1"/>
    <property type="molecule type" value="Genomic_DNA"/>
</dbReference>
<keyword evidence="2" id="KW-1185">Reference proteome</keyword>
<evidence type="ECO:0000313" key="1">
    <source>
        <dbReference type="EMBL" id="CAK9255159.1"/>
    </source>
</evidence>
<sequence>MGSLVAATTCKFDSYENIVKLTVAEMQQALAERGVMVAKPDKTTLTSLLLKSVCGEFRLADDRVSAQQVHTELLREVANQLAQVKEYLGNLKDAPPSPQQPQLEEELQQLKGLREELKGSREGFKTVEKRLSHQADATQRQQHALNAILRNFAGKEGESPEDLQ</sequence>
<accession>A0ABP0VL53</accession>
<gene>
    <name evidence="1" type="ORF">CSSPJE1EN1_LOCUS637</name>
</gene>
<reference evidence="1 2" key="1">
    <citation type="submission" date="2024-02" db="EMBL/GenBank/DDBJ databases">
        <authorList>
            <consortium name="ELIXIR-Norway"/>
            <consortium name="Elixir Norway"/>
        </authorList>
    </citation>
    <scope>NUCLEOTIDE SEQUENCE [LARGE SCALE GENOMIC DNA]</scope>
</reference>
<name>A0ABP0VL53_9BRYO</name>